<name>A0AAV4X0U7_9ARAC</name>
<gene>
    <name evidence="11" type="primary">nep-1</name>
    <name evidence="11" type="ORF">CDAR_4311</name>
</gene>
<dbReference type="InterPro" id="IPR042089">
    <property type="entry name" value="Peptidase_M13_dom_2"/>
</dbReference>
<dbReference type="PRINTS" id="PR00786">
    <property type="entry name" value="NEPRILYSIN"/>
</dbReference>
<feature type="domain" description="Peptidase M13 N-terminal" evidence="10">
    <location>
        <begin position="82"/>
        <end position="471"/>
    </location>
</feature>
<keyword evidence="6" id="KW-0862">Zinc</keyword>
<dbReference type="CDD" id="cd08662">
    <property type="entry name" value="M13"/>
    <property type="match status" value="1"/>
</dbReference>
<comment type="cofactor">
    <cofactor evidence="1">
        <name>Zn(2+)</name>
        <dbReference type="ChEBI" id="CHEBI:29105"/>
    </cofactor>
</comment>
<keyword evidence="3" id="KW-0645">Protease</keyword>
<dbReference type="Proteomes" id="UP001054837">
    <property type="component" value="Unassembled WGS sequence"/>
</dbReference>
<dbReference type="Pfam" id="PF01431">
    <property type="entry name" value="Peptidase_M13"/>
    <property type="match status" value="1"/>
</dbReference>
<dbReference type="InterPro" id="IPR018497">
    <property type="entry name" value="Peptidase_M13_C"/>
</dbReference>
<protein>
    <submittedName>
        <fullName evidence="11">Neprilysin-1</fullName>
    </submittedName>
</protein>
<dbReference type="PANTHER" id="PTHR11733:SF167">
    <property type="entry name" value="FI17812P1-RELATED"/>
    <property type="match status" value="1"/>
</dbReference>
<keyword evidence="8" id="KW-1133">Transmembrane helix</keyword>
<organism evidence="11 12">
    <name type="scientific">Caerostris darwini</name>
    <dbReference type="NCBI Taxonomy" id="1538125"/>
    <lineage>
        <taxon>Eukaryota</taxon>
        <taxon>Metazoa</taxon>
        <taxon>Ecdysozoa</taxon>
        <taxon>Arthropoda</taxon>
        <taxon>Chelicerata</taxon>
        <taxon>Arachnida</taxon>
        <taxon>Araneae</taxon>
        <taxon>Araneomorphae</taxon>
        <taxon>Entelegynae</taxon>
        <taxon>Araneoidea</taxon>
        <taxon>Araneidae</taxon>
        <taxon>Caerostris</taxon>
    </lineage>
</organism>
<dbReference type="Pfam" id="PF05649">
    <property type="entry name" value="Peptidase_M13_N"/>
    <property type="match status" value="1"/>
</dbReference>
<dbReference type="GO" id="GO:0016485">
    <property type="term" value="P:protein processing"/>
    <property type="evidence" value="ECO:0007669"/>
    <property type="project" value="TreeGrafter"/>
</dbReference>
<dbReference type="InterPro" id="IPR008753">
    <property type="entry name" value="Peptidase_M13_N"/>
</dbReference>
<evidence type="ECO:0000259" key="10">
    <source>
        <dbReference type="Pfam" id="PF05649"/>
    </source>
</evidence>
<evidence type="ECO:0000256" key="8">
    <source>
        <dbReference type="SAM" id="Phobius"/>
    </source>
</evidence>
<proteinExistence type="inferred from homology"/>
<comment type="similarity">
    <text evidence="2">Belongs to the peptidase M13 family.</text>
</comment>
<keyword evidence="5" id="KW-0378">Hydrolase</keyword>
<dbReference type="PROSITE" id="PS51885">
    <property type="entry name" value="NEPRILYSIN"/>
    <property type="match status" value="1"/>
</dbReference>
<feature type="domain" description="Peptidase M13 C-terminal" evidence="9">
    <location>
        <begin position="533"/>
        <end position="734"/>
    </location>
</feature>
<sequence length="735" mass="85433">MPISDYVPDFNESNLSTYYRSVLGVPVRKRVMIIVLVVFVLFLIFVCALMISKYGKHSGKNTRTSFAPYVPLVNSINSSVDPCFNFYNFTCGLWAENEVVQEIEKNQITTFTVLQNFVNNKKRSIIENAHISKKFPRVVNDAIEFYKICLFKNNTNPHNDIAYLLNYFEELMNGWPILNMKLWKDKDFNWLKASAYLFKTLHIETIAGIYSITDNYDTTRKIIYIKPPVYDGQYNSLESPFAFNMMYVTLTSLEHSSIDISDDVVNEIDVIQKTEKRWLSYFSNSSLNKNQTLMSLKELQEQMPDFDWLKYVQIIMNDTLKEINEYVSVNDIVLVENLEFLKRSISSFQLDTFTKFELANLFGWFVVQKIWHFIPGLLWQYCQSSQYSVDECKEVEKSKCFDTLFEWYECGIDYLYVQNSSHSGVADGKILVHYVKEALKSLLSTSDWMDETTKSAALQKLNAMQSIIGFPSYLQNKAEYSEMYKGFPKVTPSLLETYFKIISYYTSSFIKELKEPKVKPLYISARSITDVSAYYDLQRNVFTLPLSMYNPPFYHYGGPWYLNFGSLGAIIGHEIMHGFDNMGCQRGPTGNLENWWSNTTSSEYKYRSKCFATQYATHKNLNNTANLGISTLNEDIADNEGLKLAYLAYKQWEKDNAFEKSALENFTSEQLFFVSYGSIWCKKENLSFSHYLFDKQHSAAYVRVNKVVSNLKYFSHAFQCSKGTPMNPLKKCTIW</sequence>
<evidence type="ECO:0000256" key="3">
    <source>
        <dbReference type="ARBA" id="ARBA00022670"/>
    </source>
</evidence>
<dbReference type="Gene3D" id="1.10.1380.10">
    <property type="entry name" value="Neutral endopeptidase , domain2"/>
    <property type="match status" value="1"/>
</dbReference>
<keyword evidence="8" id="KW-0812">Transmembrane</keyword>
<keyword evidence="8" id="KW-0472">Membrane</keyword>
<evidence type="ECO:0000259" key="9">
    <source>
        <dbReference type="Pfam" id="PF01431"/>
    </source>
</evidence>
<keyword evidence="12" id="KW-1185">Reference proteome</keyword>
<evidence type="ECO:0000256" key="7">
    <source>
        <dbReference type="ARBA" id="ARBA00023049"/>
    </source>
</evidence>
<dbReference type="InterPro" id="IPR024079">
    <property type="entry name" value="MetalloPept_cat_dom_sf"/>
</dbReference>
<evidence type="ECO:0000256" key="5">
    <source>
        <dbReference type="ARBA" id="ARBA00022801"/>
    </source>
</evidence>
<dbReference type="InterPro" id="IPR000718">
    <property type="entry name" value="Peptidase_M13"/>
</dbReference>
<evidence type="ECO:0000256" key="6">
    <source>
        <dbReference type="ARBA" id="ARBA00022833"/>
    </source>
</evidence>
<keyword evidence="4" id="KW-0479">Metal-binding</keyword>
<dbReference type="EMBL" id="BPLQ01015354">
    <property type="protein sequence ID" value="GIY87585.1"/>
    <property type="molecule type" value="Genomic_DNA"/>
</dbReference>
<accession>A0AAV4X0U7</accession>
<dbReference type="PANTHER" id="PTHR11733">
    <property type="entry name" value="ZINC METALLOPROTEASE FAMILY M13 NEPRILYSIN-RELATED"/>
    <property type="match status" value="1"/>
</dbReference>
<evidence type="ECO:0000313" key="11">
    <source>
        <dbReference type="EMBL" id="GIY87585.1"/>
    </source>
</evidence>
<evidence type="ECO:0000256" key="1">
    <source>
        <dbReference type="ARBA" id="ARBA00001947"/>
    </source>
</evidence>
<dbReference type="GO" id="GO:0004222">
    <property type="term" value="F:metalloendopeptidase activity"/>
    <property type="evidence" value="ECO:0007669"/>
    <property type="project" value="InterPro"/>
</dbReference>
<comment type="caution">
    <text evidence="11">The sequence shown here is derived from an EMBL/GenBank/DDBJ whole genome shotgun (WGS) entry which is preliminary data.</text>
</comment>
<evidence type="ECO:0000256" key="2">
    <source>
        <dbReference type="ARBA" id="ARBA00007357"/>
    </source>
</evidence>
<dbReference type="AlphaFoldDB" id="A0AAV4X0U7"/>
<dbReference type="Gene3D" id="3.40.390.10">
    <property type="entry name" value="Collagenase (Catalytic Domain)"/>
    <property type="match status" value="1"/>
</dbReference>
<feature type="transmembrane region" description="Helical" evidence="8">
    <location>
        <begin position="31"/>
        <end position="51"/>
    </location>
</feature>
<dbReference type="GO" id="GO:0046872">
    <property type="term" value="F:metal ion binding"/>
    <property type="evidence" value="ECO:0007669"/>
    <property type="project" value="UniProtKB-KW"/>
</dbReference>
<evidence type="ECO:0000313" key="12">
    <source>
        <dbReference type="Proteomes" id="UP001054837"/>
    </source>
</evidence>
<reference evidence="11 12" key="1">
    <citation type="submission" date="2021-06" db="EMBL/GenBank/DDBJ databases">
        <title>Caerostris darwini draft genome.</title>
        <authorList>
            <person name="Kono N."/>
            <person name="Arakawa K."/>
        </authorList>
    </citation>
    <scope>NUCLEOTIDE SEQUENCE [LARGE SCALE GENOMIC DNA]</scope>
</reference>
<evidence type="ECO:0000256" key="4">
    <source>
        <dbReference type="ARBA" id="ARBA00022723"/>
    </source>
</evidence>
<dbReference type="GO" id="GO:0005886">
    <property type="term" value="C:plasma membrane"/>
    <property type="evidence" value="ECO:0007669"/>
    <property type="project" value="TreeGrafter"/>
</dbReference>
<dbReference type="SUPFAM" id="SSF55486">
    <property type="entry name" value="Metalloproteases ('zincins'), catalytic domain"/>
    <property type="match status" value="1"/>
</dbReference>
<keyword evidence="7" id="KW-0482">Metalloprotease</keyword>